<dbReference type="AlphaFoldDB" id="A0A1M6KZJ0"/>
<feature type="transmembrane region" description="Helical" evidence="1">
    <location>
        <begin position="29"/>
        <end position="49"/>
    </location>
</feature>
<proteinExistence type="predicted"/>
<dbReference type="STRING" id="198092.SAMN02745194_03036"/>
<name>A0A1M6KZJ0_9PROT</name>
<protein>
    <submittedName>
        <fullName evidence="2">Uncharacterized protein</fullName>
    </submittedName>
</protein>
<gene>
    <name evidence="2" type="ORF">SAMN02745194_03036</name>
</gene>
<sequence>MAPTQLQEASRLVGEDLAFQRRVWRFQRIGWGAMALVVLLGMAGVFGGGPLAQASARSADGAIEAEWEWIERIGRDSQLRIRGLAPHRGPLELRLEGGLAGPVEISGIEPQPAGESRAPGRIWLRFDPPPEGERAEILLKLRSSRPGIVSGQLAIGEAAIPLRLVVLP</sequence>
<dbReference type="OrthoDB" id="7027300at2"/>
<evidence type="ECO:0000313" key="2">
    <source>
        <dbReference type="EMBL" id="SHJ64361.1"/>
    </source>
</evidence>
<dbReference type="RefSeq" id="WP_073136167.1">
    <property type="nucleotide sequence ID" value="NZ_FQZF01000017.1"/>
</dbReference>
<keyword evidence="1" id="KW-1133">Transmembrane helix</keyword>
<organism evidence="2 3">
    <name type="scientific">Muricoccus roseus</name>
    <dbReference type="NCBI Taxonomy" id="198092"/>
    <lineage>
        <taxon>Bacteria</taxon>
        <taxon>Pseudomonadati</taxon>
        <taxon>Pseudomonadota</taxon>
        <taxon>Alphaproteobacteria</taxon>
        <taxon>Acetobacterales</taxon>
        <taxon>Roseomonadaceae</taxon>
        <taxon>Muricoccus</taxon>
    </lineage>
</organism>
<reference evidence="2 3" key="1">
    <citation type="submission" date="2016-11" db="EMBL/GenBank/DDBJ databases">
        <authorList>
            <person name="Jaros S."/>
            <person name="Januszkiewicz K."/>
            <person name="Wedrychowicz H."/>
        </authorList>
    </citation>
    <scope>NUCLEOTIDE SEQUENCE [LARGE SCALE GENOMIC DNA]</scope>
    <source>
        <strain evidence="2 3">DSM 14916</strain>
    </source>
</reference>
<keyword evidence="3" id="KW-1185">Reference proteome</keyword>
<evidence type="ECO:0000256" key="1">
    <source>
        <dbReference type="SAM" id="Phobius"/>
    </source>
</evidence>
<keyword evidence="1" id="KW-0812">Transmembrane</keyword>
<dbReference type="Proteomes" id="UP000184387">
    <property type="component" value="Unassembled WGS sequence"/>
</dbReference>
<keyword evidence="1" id="KW-0472">Membrane</keyword>
<dbReference type="EMBL" id="FQZF01000017">
    <property type="protein sequence ID" value="SHJ64361.1"/>
    <property type="molecule type" value="Genomic_DNA"/>
</dbReference>
<evidence type="ECO:0000313" key="3">
    <source>
        <dbReference type="Proteomes" id="UP000184387"/>
    </source>
</evidence>
<accession>A0A1M6KZJ0</accession>